<gene>
    <name evidence="2" type="ORF">V5O48_011945</name>
</gene>
<comment type="caution">
    <text evidence="2">The sequence shown here is derived from an EMBL/GenBank/DDBJ whole genome shotgun (WGS) entry which is preliminary data.</text>
</comment>
<feature type="compositionally biased region" description="Acidic residues" evidence="1">
    <location>
        <begin position="27"/>
        <end position="49"/>
    </location>
</feature>
<evidence type="ECO:0000313" key="3">
    <source>
        <dbReference type="Proteomes" id="UP001465976"/>
    </source>
</evidence>
<reference evidence="2 3" key="1">
    <citation type="submission" date="2024-02" db="EMBL/GenBank/DDBJ databases">
        <title>A draft genome for the cacao thread blight pathogen Marasmius crinis-equi.</title>
        <authorList>
            <person name="Cohen S.P."/>
            <person name="Baruah I.K."/>
            <person name="Amoako-Attah I."/>
            <person name="Bukari Y."/>
            <person name="Meinhardt L.W."/>
            <person name="Bailey B.A."/>
        </authorList>
    </citation>
    <scope>NUCLEOTIDE SEQUENCE [LARGE SCALE GENOMIC DNA]</scope>
    <source>
        <strain evidence="2 3">GH-76</strain>
    </source>
</reference>
<feature type="compositionally biased region" description="Basic residues" evidence="1">
    <location>
        <begin position="74"/>
        <end position="90"/>
    </location>
</feature>
<evidence type="ECO:0008006" key="4">
    <source>
        <dbReference type="Google" id="ProtNLM"/>
    </source>
</evidence>
<keyword evidence="3" id="KW-1185">Reference proteome</keyword>
<evidence type="ECO:0000313" key="2">
    <source>
        <dbReference type="EMBL" id="KAL0570015.1"/>
    </source>
</evidence>
<name>A0ABR3F4B6_9AGAR</name>
<feature type="compositionally biased region" description="Polar residues" evidence="1">
    <location>
        <begin position="111"/>
        <end position="123"/>
    </location>
</feature>
<organism evidence="2 3">
    <name type="scientific">Marasmius crinis-equi</name>
    <dbReference type="NCBI Taxonomy" id="585013"/>
    <lineage>
        <taxon>Eukaryota</taxon>
        <taxon>Fungi</taxon>
        <taxon>Dikarya</taxon>
        <taxon>Basidiomycota</taxon>
        <taxon>Agaricomycotina</taxon>
        <taxon>Agaricomycetes</taxon>
        <taxon>Agaricomycetidae</taxon>
        <taxon>Agaricales</taxon>
        <taxon>Marasmiineae</taxon>
        <taxon>Marasmiaceae</taxon>
        <taxon>Marasmius</taxon>
    </lineage>
</organism>
<feature type="region of interest" description="Disordered" evidence="1">
    <location>
        <begin position="210"/>
        <end position="238"/>
    </location>
</feature>
<protein>
    <recommendedName>
        <fullName evidence="4">Prolyl 4-hydroxylase alpha subunit domain-containing protein</fullName>
    </recommendedName>
</protein>
<feature type="region of interest" description="Disordered" evidence="1">
    <location>
        <begin position="18"/>
        <end position="142"/>
    </location>
</feature>
<sequence>MNTGPDVRTTAKVASLLDKAARVDGEEQKEDDGFEGEDSEAGERSEEDGPSSIVVETNPEIDTDVRTPQDKPPLTRKQRRNQVNRGKWRVKRDSQRSATGTGIKSCAKAKVQQTIHSPDNVDTSFIPPPRAWTGPRRPPTTVSDRLNRVLKMPGMRLIEWRDKRQTRLIRDGNGRRLAVLAGWPSDDFGELITRVHAKCQKIESLMKKPASQRFNRRGPHAALPTGVSFGGGQEEPTELRNDTKNAELLREFLEDPDVQRVARYHDYIFRVYFPELHALYRKVLDKIVDDNPNLHPNFDRCCFAAATLNMGRVFTRRHLDHLNLYCGLCSVSPTGTFDYTKGGHLVLWDLKLIIEVPPGCTVLFPSALIEHSNIPIGRNEERSSFVQYSASGLFRWVNNGCMSNKSFKERASEKQLQAWEEHKEALIREGLKL</sequence>
<evidence type="ECO:0000256" key="1">
    <source>
        <dbReference type="SAM" id="MobiDB-lite"/>
    </source>
</evidence>
<dbReference type="Gene3D" id="3.60.130.30">
    <property type="match status" value="1"/>
</dbReference>
<dbReference type="EMBL" id="JBAHYK010001008">
    <property type="protein sequence ID" value="KAL0570015.1"/>
    <property type="molecule type" value="Genomic_DNA"/>
</dbReference>
<proteinExistence type="predicted"/>
<dbReference type="Proteomes" id="UP001465976">
    <property type="component" value="Unassembled WGS sequence"/>
</dbReference>
<accession>A0ABR3F4B6</accession>